<protein>
    <submittedName>
        <fullName evidence="2">Uncharacterized protein</fullName>
    </submittedName>
</protein>
<gene>
    <name evidence="2" type="ORF">R3P38DRAFT_3244984</name>
</gene>
<feature type="transmembrane region" description="Helical" evidence="1">
    <location>
        <begin position="261"/>
        <end position="281"/>
    </location>
</feature>
<keyword evidence="1" id="KW-1133">Transmembrane helix</keyword>
<evidence type="ECO:0000313" key="2">
    <source>
        <dbReference type="EMBL" id="KAK6967009.1"/>
    </source>
</evidence>
<keyword evidence="1" id="KW-0472">Membrane</keyword>
<reference evidence="2 3" key="1">
    <citation type="journal article" date="2024" name="J Genomics">
        <title>Draft genome sequencing and assembly of Favolaschia claudopus CIRM-BRFM 2984 isolated from oak limbs.</title>
        <authorList>
            <person name="Navarro D."/>
            <person name="Drula E."/>
            <person name="Chaduli D."/>
            <person name="Cazenave R."/>
            <person name="Ahrendt S."/>
            <person name="Wang J."/>
            <person name="Lipzen A."/>
            <person name="Daum C."/>
            <person name="Barry K."/>
            <person name="Grigoriev I.V."/>
            <person name="Favel A."/>
            <person name="Rosso M.N."/>
            <person name="Martin F."/>
        </authorList>
    </citation>
    <scope>NUCLEOTIDE SEQUENCE [LARGE SCALE GENOMIC DNA]</scope>
    <source>
        <strain evidence="2 3">CIRM-BRFM 2984</strain>
    </source>
</reference>
<keyword evidence="1" id="KW-0812">Transmembrane</keyword>
<comment type="caution">
    <text evidence="2">The sequence shown here is derived from an EMBL/GenBank/DDBJ whole genome shotgun (WGS) entry which is preliminary data.</text>
</comment>
<keyword evidence="3" id="KW-1185">Reference proteome</keyword>
<evidence type="ECO:0000256" key="1">
    <source>
        <dbReference type="SAM" id="Phobius"/>
    </source>
</evidence>
<proteinExistence type="predicted"/>
<dbReference type="Proteomes" id="UP001362999">
    <property type="component" value="Unassembled WGS sequence"/>
</dbReference>
<name>A0AAV9Z155_9AGAR</name>
<dbReference type="AlphaFoldDB" id="A0AAV9Z155"/>
<feature type="transmembrane region" description="Helical" evidence="1">
    <location>
        <begin position="20"/>
        <end position="37"/>
    </location>
</feature>
<sequence>MEMEKVFAFSSFSMPTSSSSGALFLVLLVSSLLLVLLPRRHLDPPRTPPSFTHFLPPIVPTRIPTSCRLLINCGPCLKETKPSCGPAPDLSLCRWCGPLRNAARDVRANESVGGVADVVYEVMVAEDEYIRQAREEEYELLEGGGGWVVVTLGARVWEEEDGENGAKDGRGDKVGLGSIMSLRLDEGNGKEKGVERKDAGANANVMDVNGGTARVASDTRSCHRVITAATTCLPYKRLLSLCAPCEVTAAAAKHRFGDGPCAVAFTFTFSIFFFLFIAPSLPATPCTAQSVPCCRCEYESPENGEDSNLDDIPLTTFLPYPTVIAAAGEE</sequence>
<accession>A0AAV9Z155</accession>
<dbReference type="EMBL" id="JAWWNJ010000247">
    <property type="protein sequence ID" value="KAK6967009.1"/>
    <property type="molecule type" value="Genomic_DNA"/>
</dbReference>
<organism evidence="2 3">
    <name type="scientific">Favolaschia claudopus</name>
    <dbReference type="NCBI Taxonomy" id="2862362"/>
    <lineage>
        <taxon>Eukaryota</taxon>
        <taxon>Fungi</taxon>
        <taxon>Dikarya</taxon>
        <taxon>Basidiomycota</taxon>
        <taxon>Agaricomycotina</taxon>
        <taxon>Agaricomycetes</taxon>
        <taxon>Agaricomycetidae</taxon>
        <taxon>Agaricales</taxon>
        <taxon>Marasmiineae</taxon>
        <taxon>Mycenaceae</taxon>
        <taxon>Favolaschia</taxon>
    </lineage>
</organism>
<evidence type="ECO:0000313" key="3">
    <source>
        <dbReference type="Proteomes" id="UP001362999"/>
    </source>
</evidence>